<dbReference type="Proteomes" id="UP000189670">
    <property type="component" value="Unassembled WGS sequence"/>
</dbReference>
<dbReference type="EMBL" id="ATBP01001130">
    <property type="protein sequence ID" value="ETR67986.1"/>
    <property type="molecule type" value="Genomic_DNA"/>
</dbReference>
<name>A0A1V1NZP7_9BACT</name>
<comment type="caution">
    <text evidence="1">The sequence shown here is derived from an EMBL/GenBank/DDBJ whole genome shotgun (WGS) entry which is preliminary data.</text>
</comment>
<organism evidence="1 2">
    <name type="scientific">Candidatus Magnetoglobus multicellularis str. Araruama</name>
    <dbReference type="NCBI Taxonomy" id="890399"/>
    <lineage>
        <taxon>Bacteria</taxon>
        <taxon>Pseudomonadati</taxon>
        <taxon>Thermodesulfobacteriota</taxon>
        <taxon>Desulfobacteria</taxon>
        <taxon>Desulfobacterales</taxon>
        <taxon>Desulfobacteraceae</taxon>
        <taxon>Candidatus Magnetoglobus</taxon>
    </lineage>
</organism>
<evidence type="ECO:0000313" key="1">
    <source>
        <dbReference type="EMBL" id="ETR67986.1"/>
    </source>
</evidence>
<evidence type="ECO:0000313" key="2">
    <source>
        <dbReference type="Proteomes" id="UP000189670"/>
    </source>
</evidence>
<protein>
    <submittedName>
        <fullName evidence="1">Uncharacterized protein</fullName>
    </submittedName>
</protein>
<gene>
    <name evidence="1" type="ORF">OMM_10995</name>
</gene>
<proteinExistence type="predicted"/>
<dbReference type="AlphaFoldDB" id="A0A1V1NZP7"/>
<reference evidence="2" key="1">
    <citation type="submission" date="2012-11" db="EMBL/GenBank/DDBJ databases">
        <authorList>
            <person name="Lucero-Rivera Y.E."/>
            <person name="Tovar-Ramirez D."/>
        </authorList>
    </citation>
    <scope>NUCLEOTIDE SEQUENCE [LARGE SCALE GENOMIC DNA]</scope>
    <source>
        <strain evidence="2">Araruama</strain>
    </source>
</reference>
<accession>A0A1V1NZP7</accession>
<sequence length="77" mass="8789">MIFRITNIHMETIYDINQTNHGSDIKDESIIVNFPQIIHTTLEKIVRKGIHDIQDSTKRLEVALSDCLATQASLQIV</sequence>